<dbReference type="AlphaFoldDB" id="L7J3T8"/>
<proteinExistence type="predicted"/>
<reference evidence="1" key="1">
    <citation type="journal article" date="2012" name="PLoS Genet.">
        <title>Comparative analysis of the genomes of two field isolates of the rice blast fungus Magnaporthe oryzae.</title>
        <authorList>
            <person name="Xue M."/>
            <person name="Yang J."/>
            <person name="Li Z."/>
            <person name="Hu S."/>
            <person name="Yao N."/>
            <person name="Dean R.A."/>
            <person name="Zhao W."/>
            <person name="Shen M."/>
            <person name="Zhang H."/>
            <person name="Li C."/>
            <person name="Liu L."/>
            <person name="Cao L."/>
            <person name="Xu X."/>
            <person name="Xing Y."/>
            <person name="Hsiang T."/>
            <person name="Zhang Z."/>
            <person name="Xu J.R."/>
            <person name="Peng Y.L."/>
        </authorList>
    </citation>
    <scope>NUCLEOTIDE SEQUENCE [LARGE SCALE GENOMIC DNA]</scope>
    <source>
        <strain evidence="1">P131</strain>
    </source>
</reference>
<name>L7J3T8_PYRO1</name>
<sequence>MLDQPQLLRFHPDYVVRKATGFYRSLPTAVEA</sequence>
<gene>
    <name evidence="1" type="ORF">OOW_P131scaffold01042g3</name>
</gene>
<accession>L7J3T8</accession>
<dbReference type="EMBL" id="JH795820">
    <property type="protein sequence ID" value="ELQ62823.1"/>
    <property type="molecule type" value="Genomic_DNA"/>
</dbReference>
<evidence type="ECO:0000313" key="1">
    <source>
        <dbReference type="EMBL" id="ELQ62823.1"/>
    </source>
</evidence>
<protein>
    <submittedName>
        <fullName evidence="1">Uncharacterized protein</fullName>
    </submittedName>
</protein>
<organism>
    <name type="scientific">Pyricularia oryzae (strain P131)</name>
    <name type="common">Rice blast fungus</name>
    <name type="synonym">Magnaporthe oryzae</name>
    <dbReference type="NCBI Taxonomy" id="1143193"/>
    <lineage>
        <taxon>Eukaryota</taxon>
        <taxon>Fungi</taxon>
        <taxon>Dikarya</taxon>
        <taxon>Ascomycota</taxon>
        <taxon>Pezizomycotina</taxon>
        <taxon>Sordariomycetes</taxon>
        <taxon>Sordariomycetidae</taxon>
        <taxon>Magnaporthales</taxon>
        <taxon>Pyriculariaceae</taxon>
        <taxon>Pyricularia</taxon>
    </lineage>
</organism>